<dbReference type="EMBL" id="HACM01005919">
    <property type="protein sequence ID" value="CRZ06361.1"/>
    <property type="molecule type" value="Transcribed_RNA"/>
</dbReference>
<feature type="transmembrane region" description="Helical" evidence="1">
    <location>
        <begin position="20"/>
        <end position="42"/>
    </location>
</feature>
<dbReference type="AlphaFoldDB" id="A0A0H5QXL3"/>
<keyword evidence="1" id="KW-0472">Membrane</keyword>
<protein>
    <submittedName>
        <fullName evidence="2">Uncharacterized protein</fullName>
    </submittedName>
</protein>
<reference evidence="2" key="1">
    <citation type="submission" date="2015-04" db="EMBL/GenBank/DDBJ databases">
        <title>The genome sequence of the plant pathogenic Rhizarian Plasmodiophora brassicae reveals insights in its biotrophic life cycle and the origin of chitin synthesis.</title>
        <authorList>
            <person name="Schwelm A."/>
            <person name="Fogelqvist J."/>
            <person name="Knaust A."/>
            <person name="Julke S."/>
            <person name="Lilja T."/>
            <person name="Dhandapani V."/>
            <person name="Bonilla-Rosso G."/>
            <person name="Karlsson M."/>
            <person name="Shevchenko A."/>
            <person name="Choi S.R."/>
            <person name="Kim H.G."/>
            <person name="Park J.Y."/>
            <person name="Lim Y.P."/>
            <person name="Ludwig-Muller J."/>
            <person name="Dixelius C."/>
        </authorList>
    </citation>
    <scope>NUCLEOTIDE SEQUENCE</scope>
    <source>
        <tissue evidence="2">Potato root galls</tissue>
    </source>
</reference>
<keyword evidence="1" id="KW-0812">Transmembrane</keyword>
<proteinExistence type="predicted"/>
<evidence type="ECO:0000256" key="1">
    <source>
        <dbReference type="SAM" id="Phobius"/>
    </source>
</evidence>
<sequence>MKLTNCRLSSRVCKGQLGQAPLAIYFSLILVLDILHTCINHHLTPEMDDLNKSEQVRVNLGVLPHMAIQIAHHFLLSLPSLKTKWGKSSMRSTRSNVSCFF</sequence>
<evidence type="ECO:0000313" key="2">
    <source>
        <dbReference type="EMBL" id="CRZ06361.1"/>
    </source>
</evidence>
<accession>A0A0H5QXL3</accession>
<organism evidence="2">
    <name type="scientific">Spongospora subterranea</name>
    <dbReference type="NCBI Taxonomy" id="70186"/>
    <lineage>
        <taxon>Eukaryota</taxon>
        <taxon>Sar</taxon>
        <taxon>Rhizaria</taxon>
        <taxon>Endomyxa</taxon>
        <taxon>Phytomyxea</taxon>
        <taxon>Plasmodiophorida</taxon>
        <taxon>Plasmodiophoridae</taxon>
        <taxon>Spongospora</taxon>
    </lineage>
</organism>
<keyword evidence="1" id="KW-1133">Transmembrane helix</keyword>
<name>A0A0H5QXL3_9EUKA</name>